<dbReference type="PROSITE" id="PS51257">
    <property type="entry name" value="PROKAR_LIPOPROTEIN"/>
    <property type="match status" value="1"/>
</dbReference>
<accession>A0A552M9H1</accession>
<dbReference type="EMBL" id="SFAP01000028">
    <property type="protein sequence ID" value="TRV29111.1"/>
    <property type="molecule type" value="Genomic_DNA"/>
</dbReference>
<gene>
    <name evidence="2" type="ORF">EWV88_01920</name>
</gene>
<evidence type="ECO:0000313" key="3">
    <source>
        <dbReference type="Proteomes" id="UP000318616"/>
    </source>
</evidence>
<evidence type="ECO:0000259" key="1">
    <source>
        <dbReference type="Pfam" id="PF13449"/>
    </source>
</evidence>
<reference evidence="2 3" key="1">
    <citation type="submission" date="2019-01" db="EMBL/GenBank/DDBJ databases">
        <title>Coherence of Microcystis species and biogeography revealed through population genomics.</title>
        <authorList>
            <person name="Perez-Carrascal O.M."/>
            <person name="Terrat Y."/>
            <person name="Giani A."/>
            <person name="Fortin N."/>
            <person name="Tromas N."/>
            <person name="Shapiro B.J."/>
        </authorList>
    </citation>
    <scope>NUCLEOTIDE SEQUENCE [LARGE SCALE GENOMIC DNA]</scope>
    <source>
        <strain evidence="2">Mw_MB_S_20031200_S109D</strain>
    </source>
</reference>
<sequence>MIDRFYKRLTADNYRFPIFGLIASLIVTFSLSACGVSPQVLAEQRMFLPLSIEFLGEYQLPQADYQDTRVGGLSAITYDRTNNRFYLLSDDRSQKAPARFYRASLQINDEKIKKVNLEAVTFLKDGKGETFKKGSIDPEGIAFSPRQTLFISSEGAVKEGIAPFLAEFDLQGQLKESLLIPNRFLPDDSNQKGIQDNLGFESLTLGITSTLKDDPFRLFTATESALIQDSPTGKRAENLRVRLLHYVIDPIGAPVLVSEQLYVLDEPPSGARYYGLTELLALEKEGYFLSLERTFGLEGFGAKLFQVVNGSATDTSKIARIPGELEALQVQPLRKKLLLDLGTLGIDLDNLEGMTLGPRLADGSRSLILVSDDNFNPNQVNQFLLFRLKNSPAKIKNLPLGEETGDRR</sequence>
<protein>
    <submittedName>
        <fullName evidence="2">Esterase-like activity of phytase family protein</fullName>
    </submittedName>
</protein>
<proteinExistence type="predicted"/>
<organism evidence="2 3">
    <name type="scientific">Microcystis wesenbergii Mw_MB_S_20031200_S109D</name>
    <dbReference type="NCBI Taxonomy" id="2486241"/>
    <lineage>
        <taxon>Bacteria</taxon>
        <taxon>Bacillati</taxon>
        <taxon>Cyanobacteriota</taxon>
        <taxon>Cyanophyceae</taxon>
        <taxon>Oscillatoriophycideae</taxon>
        <taxon>Chroococcales</taxon>
        <taxon>Microcystaceae</taxon>
        <taxon>Microcystis</taxon>
    </lineage>
</organism>
<dbReference type="Pfam" id="PF13449">
    <property type="entry name" value="Phytase-like"/>
    <property type="match status" value="1"/>
</dbReference>
<comment type="caution">
    <text evidence="2">The sequence shown here is derived from an EMBL/GenBank/DDBJ whole genome shotgun (WGS) entry which is preliminary data.</text>
</comment>
<dbReference type="PANTHER" id="PTHR37957:SF1">
    <property type="entry name" value="PHYTASE-LIKE DOMAIN-CONTAINING PROTEIN"/>
    <property type="match status" value="1"/>
</dbReference>
<evidence type="ECO:0000313" key="2">
    <source>
        <dbReference type="EMBL" id="TRV29111.1"/>
    </source>
</evidence>
<name>A0A552M9H1_9CHRO</name>
<dbReference type="PANTHER" id="PTHR37957">
    <property type="entry name" value="BLR7070 PROTEIN"/>
    <property type="match status" value="1"/>
</dbReference>
<dbReference type="InterPro" id="IPR027372">
    <property type="entry name" value="Phytase-like_dom"/>
</dbReference>
<dbReference type="AlphaFoldDB" id="A0A552M9H1"/>
<feature type="domain" description="Phytase-like" evidence="1">
    <location>
        <begin position="68"/>
        <end position="375"/>
    </location>
</feature>
<dbReference type="Proteomes" id="UP000318616">
    <property type="component" value="Unassembled WGS sequence"/>
</dbReference>